<dbReference type="PANTHER" id="PTHR46461:SF1">
    <property type="entry name" value="KELCH DOMAIN-CONTAINING PROTEIN 3"/>
    <property type="match status" value="1"/>
</dbReference>
<accession>A0A9J6E3A3</accession>
<dbReference type="SUPFAM" id="SSF117281">
    <property type="entry name" value="Kelch motif"/>
    <property type="match status" value="1"/>
</dbReference>
<dbReference type="InterPro" id="IPR006652">
    <property type="entry name" value="Kelch_1"/>
</dbReference>
<proteinExistence type="predicted"/>
<dbReference type="GO" id="GO:0005737">
    <property type="term" value="C:cytoplasm"/>
    <property type="evidence" value="ECO:0007669"/>
    <property type="project" value="TreeGrafter"/>
</dbReference>
<evidence type="ECO:0000313" key="3">
    <source>
        <dbReference type="Proteomes" id="UP000821866"/>
    </source>
</evidence>
<dbReference type="GO" id="GO:0003682">
    <property type="term" value="F:chromatin binding"/>
    <property type="evidence" value="ECO:0007669"/>
    <property type="project" value="InterPro"/>
</dbReference>
<keyword evidence="1" id="KW-0880">Kelch repeat</keyword>
<dbReference type="PANTHER" id="PTHR46461">
    <property type="entry name" value="KELCH DOMAIN-CONTAINING PROTEIN 3"/>
    <property type="match status" value="1"/>
</dbReference>
<dbReference type="AlphaFoldDB" id="A0A9J6E3A3"/>
<evidence type="ECO:0000256" key="1">
    <source>
        <dbReference type="ARBA" id="ARBA00022441"/>
    </source>
</evidence>
<protein>
    <submittedName>
        <fullName evidence="2">Uncharacterized protein</fullName>
    </submittedName>
</protein>
<reference evidence="2" key="2">
    <citation type="submission" date="2021-09" db="EMBL/GenBank/DDBJ databases">
        <authorList>
            <person name="Jia N."/>
            <person name="Wang J."/>
            <person name="Shi W."/>
            <person name="Du L."/>
            <person name="Sun Y."/>
            <person name="Zhan W."/>
            <person name="Jiang J."/>
            <person name="Wang Q."/>
            <person name="Zhang B."/>
            <person name="Ji P."/>
            <person name="Sakyi L.B."/>
            <person name="Cui X."/>
            <person name="Yuan T."/>
            <person name="Jiang B."/>
            <person name="Yang W."/>
            <person name="Lam T.T.-Y."/>
            <person name="Chang Q."/>
            <person name="Ding S."/>
            <person name="Wang X."/>
            <person name="Zhu J."/>
            <person name="Ruan X."/>
            <person name="Zhao L."/>
            <person name="Wei J."/>
            <person name="Que T."/>
            <person name="Du C."/>
            <person name="Cheng J."/>
            <person name="Dai P."/>
            <person name="Han X."/>
            <person name="Huang E."/>
            <person name="Gao Y."/>
            <person name="Liu J."/>
            <person name="Shao H."/>
            <person name="Ye R."/>
            <person name="Li L."/>
            <person name="Wei W."/>
            <person name="Wang X."/>
            <person name="Wang C."/>
            <person name="Huo Q."/>
            <person name="Li W."/>
            <person name="Guo W."/>
            <person name="Chen H."/>
            <person name="Chen S."/>
            <person name="Zhou L."/>
            <person name="Zhou L."/>
            <person name="Ni X."/>
            <person name="Tian J."/>
            <person name="Zhou Y."/>
            <person name="Sheng Y."/>
            <person name="Liu T."/>
            <person name="Pan Y."/>
            <person name="Xia L."/>
            <person name="Li J."/>
            <person name="Zhao F."/>
            <person name="Cao W."/>
        </authorList>
    </citation>
    <scope>NUCLEOTIDE SEQUENCE</scope>
    <source>
        <strain evidence="2">Rmic-2018</strain>
        <tissue evidence="2">Larvae</tissue>
    </source>
</reference>
<organism evidence="2 3">
    <name type="scientific">Rhipicephalus microplus</name>
    <name type="common">Cattle tick</name>
    <name type="synonym">Boophilus microplus</name>
    <dbReference type="NCBI Taxonomy" id="6941"/>
    <lineage>
        <taxon>Eukaryota</taxon>
        <taxon>Metazoa</taxon>
        <taxon>Ecdysozoa</taxon>
        <taxon>Arthropoda</taxon>
        <taxon>Chelicerata</taxon>
        <taxon>Arachnida</taxon>
        <taxon>Acari</taxon>
        <taxon>Parasitiformes</taxon>
        <taxon>Ixodida</taxon>
        <taxon>Ixodoidea</taxon>
        <taxon>Ixodidae</taxon>
        <taxon>Rhipicephalinae</taxon>
        <taxon>Rhipicephalus</taxon>
        <taxon>Boophilus</taxon>
    </lineage>
</organism>
<evidence type="ECO:0000313" key="2">
    <source>
        <dbReference type="EMBL" id="KAH8028625.1"/>
    </source>
</evidence>
<comment type="caution">
    <text evidence="2">The sequence shown here is derived from an EMBL/GenBank/DDBJ whole genome shotgun (WGS) entry which is preliminary data.</text>
</comment>
<dbReference type="InterPro" id="IPR052637">
    <property type="entry name" value="KLHDC3-like"/>
</dbReference>
<dbReference type="Pfam" id="PF01344">
    <property type="entry name" value="Kelch_1"/>
    <property type="match status" value="1"/>
</dbReference>
<dbReference type="VEuPathDB" id="VectorBase:LOC119167371"/>
<reference evidence="2" key="1">
    <citation type="journal article" date="2020" name="Cell">
        <title>Large-Scale Comparative Analyses of Tick Genomes Elucidate Their Genetic Diversity and Vector Capacities.</title>
        <authorList>
            <consortium name="Tick Genome and Microbiome Consortium (TIGMIC)"/>
            <person name="Jia N."/>
            <person name="Wang J."/>
            <person name="Shi W."/>
            <person name="Du L."/>
            <person name="Sun Y."/>
            <person name="Zhan W."/>
            <person name="Jiang J.F."/>
            <person name="Wang Q."/>
            <person name="Zhang B."/>
            <person name="Ji P."/>
            <person name="Bell-Sakyi L."/>
            <person name="Cui X.M."/>
            <person name="Yuan T.T."/>
            <person name="Jiang B.G."/>
            <person name="Yang W.F."/>
            <person name="Lam T.T."/>
            <person name="Chang Q.C."/>
            <person name="Ding S.J."/>
            <person name="Wang X.J."/>
            <person name="Zhu J.G."/>
            <person name="Ruan X.D."/>
            <person name="Zhao L."/>
            <person name="Wei J.T."/>
            <person name="Ye R.Z."/>
            <person name="Que T.C."/>
            <person name="Du C.H."/>
            <person name="Zhou Y.H."/>
            <person name="Cheng J.X."/>
            <person name="Dai P.F."/>
            <person name="Guo W.B."/>
            <person name="Han X.H."/>
            <person name="Huang E.J."/>
            <person name="Li L.F."/>
            <person name="Wei W."/>
            <person name="Gao Y.C."/>
            <person name="Liu J.Z."/>
            <person name="Shao H.Z."/>
            <person name="Wang X."/>
            <person name="Wang C.C."/>
            <person name="Yang T.C."/>
            <person name="Huo Q.B."/>
            <person name="Li W."/>
            <person name="Chen H.Y."/>
            <person name="Chen S.E."/>
            <person name="Zhou L.G."/>
            <person name="Ni X.B."/>
            <person name="Tian J.H."/>
            <person name="Sheng Y."/>
            <person name="Liu T."/>
            <person name="Pan Y.S."/>
            <person name="Xia L.Y."/>
            <person name="Li J."/>
            <person name="Zhao F."/>
            <person name="Cao W.C."/>
        </authorList>
    </citation>
    <scope>NUCLEOTIDE SEQUENCE</scope>
    <source>
        <strain evidence="2">Rmic-2018</strain>
    </source>
</reference>
<sequence length="152" mass="16754">MLLRMCANERNRNGGLRFGTDGAPAPPRHPVEFLMTVRCGRAALARKCLHMFHDLCWASMPKRIPSVPDTQRCFRLIQGAAASQEGAGCHGRMWTVRLEGGPRRVNHAAVAINGKVYSFGGYCTGEDYNTRKPIDVHVLNTGKSFSAHSCLD</sequence>
<keyword evidence="3" id="KW-1185">Reference proteome</keyword>
<dbReference type="EMBL" id="JABSTU010000006">
    <property type="protein sequence ID" value="KAH8028625.1"/>
    <property type="molecule type" value="Genomic_DNA"/>
</dbReference>
<dbReference type="Proteomes" id="UP000821866">
    <property type="component" value="Chromosome 4"/>
</dbReference>
<gene>
    <name evidence="2" type="ORF">HPB51_017843</name>
</gene>
<name>A0A9J6E3A3_RHIMP</name>
<dbReference type="InterPro" id="IPR015915">
    <property type="entry name" value="Kelch-typ_b-propeller"/>
</dbReference>